<dbReference type="PIRSF" id="PIRSF000103">
    <property type="entry name" value="HIBADH"/>
    <property type="match status" value="1"/>
</dbReference>
<dbReference type="HOGENOM" id="CLU_035117_6_0_7"/>
<keyword evidence="2" id="KW-0520">NAD</keyword>
<dbReference type="AlphaFoldDB" id="W4MAF4"/>
<evidence type="ECO:0000256" key="3">
    <source>
        <dbReference type="PIRSR" id="PIRSR000103-1"/>
    </source>
</evidence>
<feature type="active site" evidence="3">
    <location>
        <position position="169"/>
    </location>
</feature>
<evidence type="ECO:0000256" key="1">
    <source>
        <dbReference type="ARBA" id="ARBA00023002"/>
    </source>
</evidence>
<dbReference type="GO" id="GO:0016616">
    <property type="term" value="F:oxidoreductase activity, acting on the CH-OH group of donors, NAD or NADP as acceptor"/>
    <property type="evidence" value="ECO:0007669"/>
    <property type="project" value="TreeGrafter"/>
</dbReference>
<gene>
    <name evidence="6" type="ORF">ETSY2_11795</name>
</gene>
<protein>
    <recommendedName>
        <fullName evidence="8">6-phosphogluconate dehydrogenase</fullName>
    </recommendedName>
</protein>
<dbReference type="Gene3D" id="1.10.1040.10">
    <property type="entry name" value="N-(1-d-carboxylethyl)-l-norvaline Dehydrogenase, domain 2"/>
    <property type="match status" value="1"/>
</dbReference>
<dbReference type="InterPro" id="IPR013328">
    <property type="entry name" value="6PGD_dom2"/>
</dbReference>
<organism evidence="6 7">
    <name type="scientific">Candidatus Entotheonella gemina</name>
    <dbReference type="NCBI Taxonomy" id="1429439"/>
    <lineage>
        <taxon>Bacteria</taxon>
        <taxon>Pseudomonadati</taxon>
        <taxon>Nitrospinota/Tectimicrobiota group</taxon>
        <taxon>Candidatus Tectimicrobiota</taxon>
        <taxon>Candidatus Entotheonellia</taxon>
        <taxon>Candidatus Entotheonellales</taxon>
        <taxon>Candidatus Entotheonellaceae</taxon>
        <taxon>Candidatus Entotheonella</taxon>
    </lineage>
</organism>
<dbReference type="InterPro" id="IPR029154">
    <property type="entry name" value="HIBADH-like_NADP-bd"/>
</dbReference>
<dbReference type="InterPro" id="IPR036291">
    <property type="entry name" value="NAD(P)-bd_dom_sf"/>
</dbReference>
<evidence type="ECO:0008006" key="8">
    <source>
        <dbReference type="Google" id="ProtNLM"/>
    </source>
</evidence>
<dbReference type="Pfam" id="PF03446">
    <property type="entry name" value="NAD_binding_2"/>
    <property type="match status" value="1"/>
</dbReference>
<dbReference type="EMBL" id="AZHX01000478">
    <property type="protein sequence ID" value="ETX07334.1"/>
    <property type="molecule type" value="Genomic_DNA"/>
</dbReference>
<dbReference type="Gene3D" id="3.40.50.720">
    <property type="entry name" value="NAD(P)-binding Rossmann-like Domain"/>
    <property type="match status" value="1"/>
</dbReference>
<dbReference type="GO" id="GO:0050661">
    <property type="term" value="F:NADP binding"/>
    <property type="evidence" value="ECO:0007669"/>
    <property type="project" value="InterPro"/>
</dbReference>
<dbReference type="Proteomes" id="UP000019140">
    <property type="component" value="Unassembled WGS sequence"/>
</dbReference>
<dbReference type="SUPFAM" id="SSF48179">
    <property type="entry name" value="6-phosphogluconate dehydrogenase C-terminal domain-like"/>
    <property type="match status" value="1"/>
</dbReference>
<proteinExistence type="predicted"/>
<feature type="domain" description="6-phosphogluconate dehydrogenase NADP-binding" evidence="4">
    <location>
        <begin position="5"/>
        <end position="160"/>
    </location>
</feature>
<reference evidence="6 7" key="1">
    <citation type="journal article" date="2014" name="Nature">
        <title>An environmental bacterial taxon with a large and distinct metabolic repertoire.</title>
        <authorList>
            <person name="Wilson M.C."/>
            <person name="Mori T."/>
            <person name="Ruckert C."/>
            <person name="Uria A.R."/>
            <person name="Helf M.J."/>
            <person name="Takada K."/>
            <person name="Gernert C."/>
            <person name="Steffens U.A."/>
            <person name="Heycke N."/>
            <person name="Schmitt S."/>
            <person name="Rinke C."/>
            <person name="Helfrich E.J."/>
            <person name="Brachmann A.O."/>
            <person name="Gurgui C."/>
            <person name="Wakimoto T."/>
            <person name="Kracht M."/>
            <person name="Crusemann M."/>
            <person name="Hentschel U."/>
            <person name="Abe I."/>
            <person name="Matsunaga S."/>
            <person name="Kalinowski J."/>
            <person name="Takeyama H."/>
            <person name="Piel J."/>
        </authorList>
    </citation>
    <scope>NUCLEOTIDE SEQUENCE [LARGE SCALE GENOMIC DNA]</scope>
    <source>
        <strain evidence="7">TSY2</strain>
    </source>
</reference>
<name>W4MAF4_9BACT</name>
<dbReference type="Pfam" id="PF14833">
    <property type="entry name" value="NAD_binding_11"/>
    <property type="match status" value="1"/>
</dbReference>
<dbReference type="GO" id="GO:0051287">
    <property type="term" value="F:NAD binding"/>
    <property type="evidence" value="ECO:0007669"/>
    <property type="project" value="InterPro"/>
</dbReference>
<evidence type="ECO:0000259" key="5">
    <source>
        <dbReference type="Pfam" id="PF14833"/>
    </source>
</evidence>
<evidence type="ECO:0000313" key="7">
    <source>
        <dbReference type="Proteomes" id="UP000019140"/>
    </source>
</evidence>
<feature type="domain" description="3-hydroxyisobutyrate dehydrogenase-like NAD-binding" evidence="5">
    <location>
        <begin position="163"/>
        <end position="283"/>
    </location>
</feature>
<keyword evidence="7" id="KW-1185">Reference proteome</keyword>
<accession>W4MAF4</accession>
<evidence type="ECO:0000313" key="6">
    <source>
        <dbReference type="EMBL" id="ETX07334.1"/>
    </source>
</evidence>
<dbReference type="InterPro" id="IPR015815">
    <property type="entry name" value="HIBADH-related"/>
</dbReference>
<evidence type="ECO:0000259" key="4">
    <source>
        <dbReference type="Pfam" id="PF03446"/>
    </source>
</evidence>
<evidence type="ECO:0000256" key="2">
    <source>
        <dbReference type="ARBA" id="ARBA00023027"/>
    </source>
</evidence>
<dbReference type="InterPro" id="IPR006115">
    <property type="entry name" value="6PGDH_NADP-bd"/>
</dbReference>
<keyword evidence="1" id="KW-0560">Oxidoreductase</keyword>
<comment type="caution">
    <text evidence="6">The sequence shown here is derived from an EMBL/GenBank/DDBJ whole genome shotgun (WGS) entry which is preliminary data.</text>
</comment>
<dbReference type="PANTHER" id="PTHR22981:SF7">
    <property type="entry name" value="3-HYDROXYISOBUTYRATE DEHYDROGENASE, MITOCHONDRIAL"/>
    <property type="match status" value="1"/>
</dbReference>
<dbReference type="PANTHER" id="PTHR22981">
    <property type="entry name" value="3-HYDROXYISOBUTYRATE DEHYDROGENASE-RELATED"/>
    <property type="match status" value="1"/>
</dbReference>
<dbReference type="SUPFAM" id="SSF51735">
    <property type="entry name" value="NAD(P)-binding Rossmann-fold domains"/>
    <property type="match status" value="1"/>
</dbReference>
<dbReference type="InterPro" id="IPR008927">
    <property type="entry name" value="6-PGluconate_DH-like_C_sf"/>
</dbReference>
<sequence length="299" mass="31160">MLTPVGFVGLGNAGSALATALSEKMSILGFDANPERREVVAELALEWIDGGVAEMGVRAQAVVLSLPKPDISKAVTAELLAGETRPELIIETSTVTPKVAQDLHAMCQAANVGFVDAAIAGGVAGMAAGKTTFLVGGSDADVALAKPILEAMSETVMHLGAIGNGMGAKVVNNAVMHAVMVVLIEAGAMAIKSGIPMQTLVDILKREEGLMRPLTHRVQERMMESHYAGGMSVSNARKDSMLALEMAQELGVPLYAIQASHTPYEIAEANGMGQLDYAALATLWEQWSGVAFSESGEEG</sequence>